<dbReference type="EMBL" id="MU275894">
    <property type="protein sequence ID" value="KAI0048006.1"/>
    <property type="molecule type" value="Genomic_DNA"/>
</dbReference>
<dbReference type="Proteomes" id="UP000814033">
    <property type="component" value="Unassembled WGS sequence"/>
</dbReference>
<gene>
    <name evidence="1" type="ORF">FA95DRAFT_1141100</name>
</gene>
<evidence type="ECO:0000313" key="1">
    <source>
        <dbReference type="EMBL" id="KAI0048006.1"/>
    </source>
</evidence>
<sequence length="138" mass="16196">MGRRGKKQEVFVVEVITAARVTEDNDWEYYVKWEGYDSDADTWEPEANVAKCKRLLHSFWEHVGTDNEDYPVGYTCEAKDYWIALCPRVWVPEAAQRKGQEEELWLCCVCIGCQKGQAGKRERRRYQEVCKERKPVGI</sequence>
<name>A0ACB8RW16_9AGAM</name>
<organism evidence="1 2">
    <name type="scientific">Auriscalpium vulgare</name>
    <dbReference type="NCBI Taxonomy" id="40419"/>
    <lineage>
        <taxon>Eukaryota</taxon>
        <taxon>Fungi</taxon>
        <taxon>Dikarya</taxon>
        <taxon>Basidiomycota</taxon>
        <taxon>Agaricomycotina</taxon>
        <taxon>Agaricomycetes</taxon>
        <taxon>Russulales</taxon>
        <taxon>Auriscalpiaceae</taxon>
        <taxon>Auriscalpium</taxon>
    </lineage>
</organism>
<reference evidence="1" key="2">
    <citation type="journal article" date="2022" name="New Phytol.">
        <title>Evolutionary transition to the ectomycorrhizal habit in the genomes of a hyperdiverse lineage of mushroom-forming fungi.</title>
        <authorList>
            <person name="Looney B."/>
            <person name="Miyauchi S."/>
            <person name="Morin E."/>
            <person name="Drula E."/>
            <person name="Courty P.E."/>
            <person name="Kohler A."/>
            <person name="Kuo A."/>
            <person name="LaButti K."/>
            <person name="Pangilinan J."/>
            <person name="Lipzen A."/>
            <person name="Riley R."/>
            <person name="Andreopoulos W."/>
            <person name="He G."/>
            <person name="Johnson J."/>
            <person name="Nolan M."/>
            <person name="Tritt A."/>
            <person name="Barry K.W."/>
            <person name="Grigoriev I.V."/>
            <person name="Nagy L.G."/>
            <person name="Hibbett D."/>
            <person name="Henrissat B."/>
            <person name="Matheny P.B."/>
            <person name="Labbe J."/>
            <person name="Martin F.M."/>
        </authorList>
    </citation>
    <scope>NUCLEOTIDE SEQUENCE</scope>
    <source>
        <strain evidence="1">FP105234-sp</strain>
    </source>
</reference>
<reference evidence="1" key="1">
    <citation type="submission" date="2021-02" db="EMBL/GenBank/DDBJ databases">
        <authorList>
            <consortium name="DOE Joint Genome Institute"/>
            <person name="Ahrendt S."/>
            <person name="Looney B.P."/>
            <person name="Miyauchi S."/>
            <person name="Morin E."/>
            <person name="Drula E."/>
            <person name="Courty P.E."/>
            <person name="Chicoki N."/>
            <person name="Fauchery L."/>
            <person name="Kohler A."/>
            <person name="Kuo A."/>
            <person name="Labutti K."/>
            <person name="Pangilinan J."/>
            <person name="Lipzen A."/>
            <person name="Riley R."/>
            <person name="Andreopoulos W."/>
            <person name="He G."/>
            <person name="Johnson J."/>
            <person name="Barry K.W."/>
            <person name="Grigoriev I.V."/>
            <person name="Nagy L."/>
            <person name="Hibbett D."/>
            <person name="Henrissat B."/>
            <person name="Matheny P.B."/>
            <person name="Labbe J."/>
            <person name="Martin F."/>
        </authorList>
    </citation>
    <scope>NUCLEOTIDE SEQUENCE</scope>
    <source>
        <strain evidence="1">FP105234-sp</strain>
    </source>
</reference>
<keyword evidence="2" id="KW-1185">Reference proteome</keyword>
<accession>A0ACB8RW16</accession>
<evidence type="ECO:0000313" key="2">
    <source>
        <dbReference type="Proteomes" id="UP000814033"/>
    </source>
</evidence>
<proteinExistence type="predicted"/>
<protein>
    <submittedName>
        <fullName evidence="1">Uncharacterized protein</fullName>
    </submittedName>
</protein>
<comment type="caution">
    <text evidence="1">The sequence shown here is derived from an EMBL/GenBank/DDBJ whole genome shotgun (WGS) entry which is preliminary data.</text>
</comment>